<feature type="domain" description="Helicase-associated" evidence="1">
    <location>
        <begin position="172"/>
        <end position="229"/>
    </location>
</feature>
<protein>
    <submittedName>
        <fullName evidence="2">Ribosomal protein L7Ae-like RNA K-turn-binding protein</fullName>
    </submittedName>
</protein>
<name>A0A7W9PIN6_9NOCA</name>
<dbReference type="PANTHER" id="PTHR33418">
    <property type="entry name" value="HELICASE-ASSOCIATED"/>
    <property type="match status" value="1"/>
</dbReference>
<dbReference type="EMBL" id="JACHIT010000002">
    <property type="protein sequence ID" value="MBB5916821.1"/>
    <property type="molecule type" value="Genomic_DNA"/>
</dbReference>
<evidence type="ECO:0000313" key="2">
    <source>
        <dbReference type="EMBL" id="MBB5916821.1"/>
    </source>
</evidence>
<feature type="domain" description="Helicase-associated" evidence="1">
    <location>
        <begin position="238"/>
        <end position="297"/>
    </location>
</feature>
<organism evidence="2 3">
    <name type="scientific">Nocardia transvalensis</name>
    <dbReference type="NCBI Taxonomy" id="37333"/>
    <lineage>
        <taxon>Bacteria</taxon>
        <taxon>Bacillati</taxon>
        <taxon>Actinomycetota</taxon>
        <taxon>Actinomycetes</taxon>
        <taxon>Mycobacteriales</taxon>
        <taxon>Nocardiaceae</taxon>
        <taxon>Nocardia</taxon>
    </lineage>
</organism>
<dbReference type="RefSeq" id="WP_169336527.1">
    <property type="nucleotide sequence ID" value="NZ_JACHIT010000002.1"/>
</dbReference>
<keyword evidence="2" id="KW-0689">Ribosomal protein</keyword>
<comment type="caution">
    <text evidence="2">The sequence shown here is derived from an EMBL/GenBank/DDBJ whole genome shotgun (WGS) entry which is preliminary data.</text>
</comment>
<sequence>MVTEFHQPSRRYDPYVDGVDDIAQLDWKRYVTGEIWRMAYHAAYQISVDSESVTGVHNLAKPLLYRLRRDLEQSLRDSSDAGVDIDRYADYSASPSDWSCRSESDQWGEGLAALREYVARHGHARIPRRYVKNGVELGQWVVEQRRNRDQLSRSRRAQLERIPNWHWGANSNPWNDAYSALEKFVAREGHACVPIDKIEQGISLGRWVSQQRAQRDSMDVERFRRLEHVPGWSWDRHTDKWTESFTSLQIFVEREGHSRVPHSYVQSGFKLGQWVANQRRVGNVMDDKRRASLEALPGWSWNLADDVWNRNFAALQSFVSRTGHTNVPFAHIENEVRLGRWVTNIRSKKAKGLLSDEHCSRLEGIPGWTWSAL</sequence>
<dbReference type="Pfam" id="PF03457">
    <property type="entry name" value="HA"/>
    <property type="match status" value="4"/>
</dbReference>
<reference evidence="2 3" key="1">
    <citation type="submission" date="2020-08" db="EMBL/GenBank/DDBJ databases">
        <title>Sequencing the genomes of 1000 actinobacteria strains.</title>
        <authorList>
            <person name="Klenk H.-P."/>
        </authorList>
    </citation>
    <scope>NUCLEOTIDE SEQUENCE [LARGE SCALE GENOMIC DNA]</scope>
    <source>
        <strain evidence="2 3">DSM 43582</strain>
    </source>
</reference>
<feature type="domain" description="Helicase-associated" evidence="1">
    <location>
        <begin position="104"/>
        <end position="162"/>
    </location>
</feature>
<evidence type="ECO:0000313" key="3">
    <source>
        <dbReference type="Proteomes" id="UP000540412"/>
    </source>
</evidence>
<dbReference type="Proteomes" id="UP000540412">
    <property type="component" value="Unassembled WGS sequence"/>
</dbReference>
<gene>
    <name evidence="2" type="ORF">BJY24_005733</name>
</gene>
<proteinExistence type="predicted"/>
<accession>A0A7W9PIN6</accession>
<feature type="domain" description="Helicase-associated" evidence="1">
    <location>
        <begin position="305"/>
        <end position="366"/>
    </location>
</feature>
<dbReference type="GO" id="GO:0005840">
    <property type="term" value="C:ribosome"/>
    <property type="evidence" value="ECO:0007669"/>
    <property type="project" value="UniProtKB-KW"/>
</dbReference>
<keyword evidence="3" id="KW-1185">Reference proteome</keyword>
<evidence type="ECO:0000259" key="1">
    <source>
        <dbReference type="Pfam" id="PF03457"/>
    </source>
</evidence>
<dbReference type="PANTHER" id="PTHR33418:SF1">
    <property type="entry name" value="HELICASE-ASSOCIATED DOMAIN-CONTAINING PROTEIN"/>
    <property type="match status" value="1"/>
</dbReference>
<dbReference type="AlphaFoldDB" id="A0A7W9PIN6"/>
<keyword evidence="2" id="KW-0687">Ribonucleoprotein</keyword>
<dbReference type="Gene3D" id="6.10.140.530">
    <property type="match status" value="4"/>
</dbReference>
<dbReference type="InterPro" id="IPR005114">
    <property type="entry name" value="Helicase_assoc"/>
</dbReference>